<gene>
    <name evidence="1" type="ORF">Pint_13871</name>
</gene>
<dbReference type="Proteomes" id="UP001163603">
    <property type="component" value="Chromosome 8"/>
</dbReference>
<evidence type="ECO:0000313" key="2">
    <source>
        <dbReference type="Proteomes" id="UP001163603"/>
    </source>
</evidence>
<proteinExistence type="predicted"/>
<dbReference type="EMBL" id="CM047743">
    <property type="protein sequence ID" value="KAJ0030675.1"/>
    <property type="molecule type" value="Genomic_DNA"/>
</dbReference>
<accession>A0ACC0Y5X0</accession>
<organism evidence="1 2">
    <name type="scientific">Pistacia integerrima</name>
    <dbReference type="NCBI Taxonomy" id="434235"/>
    <lineage>
        <taxon>Eukaryota</taxon>
        <taxon>Viridiplantae</taxon>
        <taxon>Streptophyta</taxon>
        <taxon>Embryophyta</taxon>
        <taxon>Tracheophyta</taxon>
        <taxon>Spermatophyta</taxon>
        <taxon>Magnoliopsida</taxon>
        <taxon>eudicotyledons</taxon>
        <taxon>Gunneridae</taxon>
        <taxon>Pentapetalae</taxon>
        <taxon>rosids</taxon>
        <taxon>malvids</taxon>
        <taxon>Sapindales</taxon>
        <taxon>Anacardiaceae</taxon>
        <taxon>Pistacia</taxon>
    </lineage>
</organism>
<reference evidence="2" key="1">
    <citation type="journal article" date="2023" name="G3 (Bethesda)">
        <title>Genome assembly and association tests identify interacting loci associated with vigor, precocity, and sex in interspecific pistachio rootstocks.</title>
        <authorList>
            <person name="Palmer W."/>
            <person name="Jacygrad E."/>
            <person name="Sagayaradj S."/>
            <person name="Cavanaugh K."/>
            <person name="Han R."/>
            <person name="Bertier L."/>
            <person name="Beede B."/>
            <person name="Kafkas S."/>
            <person name="Golino D."/>
            <person name="Preece J."/>
            <person name="Michelmore R."/>
        </authorList>
    </citation>
    <scope>NUCLEOTIDE SEQUENCE [LARGE SCALE GENOMIC DNA]</scope>
</reference>
<evidence type="ECO:0000313" key="1">
    <source>
        <dbReference type="EMBL" id="KAJ0030675.1"/>
    </source>
</evidence>
<keyword evidence="2" id="KW-1185">Reference proteome</keyword>
<comment type="caution">
    <text evidence="1">The sequence shown here is derived from an EMBL/GenBank/DDBJ whole genome shotgun (WGS) entry which is preliminary data.</text>
</comment>
<name>A0ACC0Y5X0_9ROSI</name>
<sequence length="59" mass="6552">MMIFLRRLPTKPIPSKHGILFEIPSWELKLPLKYAVVVSLNPNLSGGHDVLLGSILVCV</sequence>
<protein>
    <submittedName>
        <fullName evidence="1">Uncharacterized protein</fullName>
    </submittedName>
</protein>